<protein>
    <submittedName>
        <fullName evidence="1">Uncharacterized protein</fullName>
    </submittedName>
</protein>
<dbReference type="AlphaFoldDB" id="A0A0B0IFW0"/>
<comment type="caution">
    <text evidence="1">The sequence shown here is derived from an EMBL/GenBank/DDBJ whole genome shotgun (WGS) entry which is preliminary data.</text>
</comment>
<proteinExistence type="predicted"/>
<evidence type="ECO:0000313" key="2">
    <source>
        <dbReference type="Proteomes" id="UP000030832"/>
    </source>
</evidence>
<evidence type="ECO:0000313" key="1">
    <source>
        <dbReference type="EMBL" id="KHF38929.1"/>
    </source>
</evidence>
<dbReference type="EMBL" id="JRJU01000027">
    <property type="protein sequence ID" value="KHF38929.1"/>
    <property type="molecule type" value="Genomic_DNA"/>
</dbReference>
<organism evidence="1 2">
    <name type="scientific">Halalkalibacter okhensis</name>
    <dbReference type="NCBI Taxonomy" id="333138"/>
    <lineage>
        <taxon>Bacteria</taxon>
        <taxon>Bacillati</taxon>
        <taxon>Bacillota</taxon>
        <taxon>Bacilli</taxon>
        <taxon>Bacillales</taxon>
        <taxon>Bacillaceae</taxon>
        <taxon>Halalkalibacter</taxon>
    </lineage>
</organism>
<keyword evidence="2" id="KW-1185">Reference proteome</keyword>
<name>A0A0B0IFW0_9BACI</name>
<sequence>MDLQVLELHEYESIKQLRKVVHHEKNQREQHLKEPPCTIIELNKPNFERMAKAFLQFYKQTRKRGSI</sequence>
<dbReference type="Proteomes" id="UP000030832">
    <property type="component" value="Unassembled WGS sequence"/>
</dbReference>
<accession>A0A0B0IFW0</accession>
<reference evidence="1 2" key="1">
    <citation type="submission" date="2014-09" db="EMBL/GenBank/DDBJ databases">
        <title>Genome sequencing and annotation of Bacillus Okhensis strain Kh10-101T.</title>
        <authorList>
            <person name="Prakash J.S."/>
        </authorList>
    </citation>
    <scope>NUCLEOTIDE SEQUENCE [LARGE SCALE GENOMIC DNA]</scope>
    <source>
        <strain evidence="2">Kh10-101T</strain>
    </source>
</reference>
<gene>
    <name evidence="1" type="ORF">LQ50_18560</name>
</gene>